<dbReference type="GO" id="GO:0006631">
    <property type="term" value="P:fatty acid metabolic process"/>
    <property type="evidence" value="ECO:0007669"/>
    <property type="project" value="TreeGrafter"/>
</dbReference>
<proteinExistence type="predicted"/>
<evidence type="ECO:0000313" key="3">
    <source>
        <dbReference type="Proteomes" id="UP000256269"/>
    </source>
</evidence>
<evidence type="ECO:0000313" key="2">
    <source>
        <dbReference type="EMBL" id="REH55100.1"/>
    </source>
</evidence>
<dbReference type="InterPro" id="IPR029058">
    <property type="entry name" value="AB_hydrolase_fold"/>
</dbReference>
<dbReference type="EMBL" id="QUNO01000001">
    <property type="protein sequence ID" value="REH55100.1"/>
    <property type="molecule type" value="Genomic_DNA"/>
</dbReference>
<evidence type="ECO:0000259" key="1">
    <source>
        <dbReference type="Pfam" id="PF08840"/>
    </source>
</evidence>
<dbReference type="GO" id="GO:0006637">
    <property type="term" value="P:acyl-CoA metabolic process"/>
    <property type="evidence" value="ECO:0007669"/>
    <property type="project" value="TreeGrafter"/>
</dbReference>
<dbReference type="GO" id="GO:0047617">
    <property type="term" value="F:fatty acyl-CoA hydrolase activity"/>
    <property type="evidence" value="ECO:0007669"/>
    <property type="project" value="TreeGrafter"/>
</dbReference>
<gene>
    <name evidence="2" type="ORF">BCF44_101116</name>
</gene>
<organism evidence="2 3">
    <name type="scientific">Kutzneria buriramensis</name>
    <dbReference type="NCBI Taxonomy" id="1045776"/>
    <lineage>
        <taxon>Bacteria</taxon>
        <taxon>Bacillati</taxon>
        <taxon>Actinomycetota</taxon>
        <taxon>Actinomycetes</taxon>
        <taxon>Pseudonocardiales</taxon>
        <taxon>Pseudonocardiaceae</taxon>
        <taxon>Kutzneria</taxon>
    </lineage>
</organism>
<dbReference type="Pfam" id="PF08840">
    <property type="entry name" value="BAAT_C"/>
    <property type="match status" value="1"/>
</dbReference>
<dbReference type="InterPro" id="IPR014940">
    <property type="entry name" value="BAAT_C"/>
</dbReference>
<name>A0A3E0I8V5_9PSEU</name>
<dbReference type="Gene3D" id="3.40.50.1820">
    <property type="entry name" value="alpha/beta hydrolase"/>
    <property type="match status" value="1"/>
</dbReference>
<accession>A0A3E0I8V5</accession>
<dbReference type="OrthoDB" id="3189021at2"/>
<dbReference type="PANTHER" id="PTHR10824">
    <property type="entry name" value="ACYL-COENZYME A THIOESTERASE-RELATED"/>
    <property type="match status" value="1"/>
</dbReference>
<dbReference type="Proteomes" id="UP000256269">
    <property type="component" value="Unassembled WGS sequence"/>
</dbReference>
<dbReference type="AlphaFoldDB" id="A0A3E0I8V5"/>
<dbReference type="RefSeq" id="WP_116172083.1">
    <property type="nucleotide sequence ID" value="NZ_CP144375.1"/>
</dbReference>
<dbReference type="PANTHER" id="PTHR10824:SF4">
    <property type="entry name" value="ACYL-COENZYME A THIOESTERASE 1-LIKE"/>
    <property type="match status" value="1"/>
</dbReference>
<keyword evidence="3" id="KW-1185">Reference proteome</keyword>
<protein>
    <submittedName>
        <fullName evidence="2">Esterase/lipase</fullName>
    </submittedName>
</protein>
<feature type="domain" description="BAAT/Acyl-CoA thioester hydrolase C-terminal" evidence="1">
    <location>
        <begin position="70"/>
        <end position="292"/>
    </location>
</feature>
<comment type="caution">
    <text evidence="2">The sequence shown here is derived from an EMBL/GenBank/DDBJ whole genome shotgun (WGS) entry which is preliminary data.</text>
</comment>
<dbReference type="SUPFAM" id="SSF53474">
    <property type="entry name" value="alpha/beta-Hydrolases"/>
    <property type="match status" value="1"/>
</dbReference>
<reference evidence="2 3" key="1">
    <citation type="submission" date="2018-08" db="EMBL/GenBank/DDBJ databases">
        <title>Genomic Encyclopedia of Archaeal and Bacterial Type Strains, Phase II (KMG-II): from individual species to whole genera.</title>
        <authorList>
            <person name="Goeker M."/>
        </authorList>
    </citation>
    <scope>NUCLEOTIDE SEQUENCE [LARGE SCALE GENOMIC DNA]</scope>
    <source>
        <strain evidence="2 3">DSM 45791</strain>
    </source>
</reference>
<sequence length="297" mass="31378">MTTRITVRTDGLVGTLFTPDDIPAPGVVLLGGSGGGLHERDAELLSQHGFSVLALAYFGLPGVPEHLIDVPLEYFGTALAFMAEHESVRGKRSAVMGGSFGGVAALLIGSTYPEKVSAVVSIAGGGILPQGIDGNGDFLHMLSTEVAPFTWRGEPLPFIANPVTPEMRRQLQNGEPVALRPAFEQGMRDGDRLHAATIAVERIQGPALLISAGDDRQFPAEAMSDIALRRLRDGRHLRFPEAGHGICVPPDRPMTETAEDGPGVRLALGGTPEATVAAQHAAWQAVVDFLGQNRTSI</sequence>